<keyword evidence="10" id="KW-1185">Reference proteome</keyword>
<feature type="transmembrane region" description="Helical" evidence="8">
    <location>
        <begin position="59"/>
        <end position="76"/>
    </location>
</feature>
<keyword evidence="5 8" id="KW-0812">Transmembrane</keyword>
<dbReference type="GO" id="GO:0005886">
    <property type="term" value="C:plasma membrane"/>
    <property type="evidence" value="ECO:0007669"/>
    <property type="project" value="UniProtKB-SubCell"/>
</dbReference>
<evidence type="ECO:0000256" key="3">
    <source>
        <dbReference type="ARBA" id="ARBA00022475"/>
    </source>
</evidence>
<accession>A0A8J8SEK9</accession>
<dbReference type="KEGG" id="vgu:HYG85_17085"/>
<evidence type="ECO:0000256" key="2">
    <source>
        <dbReference type="ARBA" id="ARBA00022448"/>
    </source>
</evidence>
<keyword evidence="2" id="KW-0813">Transport</keyword>
<evidence type="ECO:0000256" key="1">
    <source>
        <dbReference type="ARBA" id="ARBA00004651"/>
    </source>
</evidence>
<sequence>MKENLSNEKKGINIAAIAKKLLKDELGLVIILVLLITIFQIQSNYFLVTKNLLNITRQISINLIVAVGMTCVILIGEIDLSVGSMAALVGVVSAYVINITGSIFLGVTAGLLMGATMGLINGLLTVYGKIQSFIVTLAMMQITRGLALLITSGKPISNLKEKFDFFGAGYVGVIPVSSLIAIGIFLIAFMFLNKTKHGIYIKSIGASREAAKLSAISVNLYRVLTFVVSGLMAAVGGIIVTSRLLSAQPTASDGLEMNVIAAVILGGSSLNGGIGTIVGTLLGAVIIGVINNGMNLMGVSAFFQQIIRGLIILIAVLIKSKEK</sequence>
<protein>
    <submittedName>
        <fullName evidence="9">ABC transporter permease</fullName>
    </submittedName>
</protein>
<organism evidence="9 10">
    <name type="scientific">Vallitalea guaymasensis</name>
    <dbReference type="NCBI Taxonomy" id="1185412"/>
    <lineage>
        <taxon>Bacteria</taxon>
        <taxon>Bacillati</taxon>
        <taxon>Bacillota</taxon>
        <taxon>Clostridia</taxon>
        <taxon>Lachnospirales</taxon>
        <taxon>Vallitaleaceae</taxon>
        <taxon>Vallitalea</taxon>
    </lineage>
</organism>
<proteinExistence type="predicted"/>
<feature type="transmembrane region" description="Helical" evidence="8">
    <location>
        <begin position="165"/>
        <end position="192"/>
    </location>
</feature>
<dbReference type="Pfam" id="PF02653">
    <property type="entry name" value="BPD_transp_2"/>
    <property type="match status" value="1"/>
</dbReference>
<keyword evidence="6 8" id="KW-1133">Transmembrane helix</keyword>
<feature type="transmembrane region" description="Helical" evidence="8">
    <location>
        <begin position="26"/>
        <end position="47"/>
    </location>
</feature>
<evidence type="ECO:0000256" key="4">
    <source>
        <dbReference type="ARBA" id="ARBA00022519"/>
    </source>
</evidence>
<dbReference type="PANTHER" id="PTHR32196:SF21">
    <property type="entry name" value="ABC TRANSPORTER PERMEASE PROTEIN YPHD-RELATED"/>
    <property type="match status" value="1"/>
</dbReference>
<dbReference type="Proteomes" id="UP000677305">
    <property type="component" value="Chromosome"/>
</dbReference>
<gene>
    <name evidence="9" type="ORF">HYG85_17085</name>
</gene>
<evidence type="ECO:0000313" key="10">
    <source>
        <dbReference type="Proteomes" id="UP000677305"/>
    </source>
</evidence>
<keyword evidence="4" id="KW-0997">Cell inner membrane</keyword>
<dbReference type="PANTHER" id="PTHR32196">
    <property type="entry name" value="ABC TRANSPORTER PERMEASE PROTEIN YPHD-RELATED-RELATED"/>
    <property type="match status" value="1"/>
</dbReference>
<dbReference type="EMBL" id="CP058561">
    <property type="protein sequence ID" value="QUH32048.1"/>
    <property type="molecule type" value="Genomic_DNA"/>
</dbReference>
<dbReference type="GO" id="GO:0022857">
    <property type="term" value="F:transmembrane transporter activity"/>
    <property type="evidence" value="ECO:0007669"/>
    <property type="project" value="InterPro"/>
</dbReference>
<name>A0A8J8SEK9_9FIRM</name>
<dbReference type="AlphaFoldDB" id="A0A8J8SEK9"/>
<feature type="transmembrane region" description="Helical" evidence="8">
    <location>
        <begin position="223"/>
        <end position="245"/>
    </location>
</feature>
<feature type="transmembrane region" description="Helical" evidence="8">
    <location>
        <begin position="296"/>
        <end position="318"/>
    </location>
</feature>
<evidence type="ECO:0000256" key="7">
    <source>
        <dbReference type="ARBA" id="ARBA00023136"/>
    </source>
</evidence>
<feature type="transmembrane region" description="Helical" evidence="8">
    <location>
        <begin position="133"/>
        <end position="153"/>
    </location>
</feature>
<evidence type="ECO:0000313" key="9">
    <source>
        <dbReference type="EMBL" id="QUH32048.1"/>
    </source>
</evidence>
<feature type="transmembrane region" description="Helical" evidence="8">
    <location>
        <begin position="257"/>
        <end position="290"/>
    </location>
</feature>
<evidence type="ECO:0000256" key="8">
    <source>
        <dbReference type="SAM" id="Phobius"/>
    </source>
</evidence>
<comment type="subcellular location">
    <subcellularLocation>
        <location evidence="1">Cell membrane</location>
        <topology evidence="1">Multi-pass membrane protein</topology>
    </subcellularLocation>
</comment>
<dbReference type="InterPro" id="IPR001851">
    <property type="entry name" value="ABC_transp_permease"/>
</dbReference>
<keyword evidence="3" id="KW-1003">Cell membrane</keyword>
<evidence type="ECO:0000256" key="6">
    <source>
        <dbReference type="ARBA" id="ARBA00022989"/>
    </source>
</evidence>
<keyword evidence="7 8" id="KW-0472">Membrane</keyword>
<reference evidence="9 10" key="1">
    <citation type="submission" date="2020-07" db="EMBL/GenBank/DDBJ databases">
        <title>Vallitalea guaymasensis genome.</title>
        <authorList>
            <person name="Postec A."/>
        </authorList>
    </citation>
    <scope>NUCLEOTIDE SEQUENCE [LARGE SCALE GENOMIC DNA]</scope>
    <source>
        <strain evidence="9 10">Ra1766G1</strain>
    </source>
</reference>
<evidence type="ECO:0000256" key="5">
    <source>
        <dbReference type="ARBA" id="ARBA00022692"/>
    </source>
</evidence>
<dbReference type="CDD" id="cd06579">
    <property type="entry name" value="TM_PBP1_transp_AraH_like"/>
    <property type="match status" value="1"/>
</dbReference>